<reference evidence="2" key="1">
    <citation type="journal article" date="2008" name="PLoS ONE">
        <title>Survival in nuclear waste, extreme resistance, and potential applications gleaned from the genome sequence of Kineococcus radiotolerans SRS30216.</title>
        <authorList>
            <person name="Bagwell C.E."/>
            <person name="Bhat S."/>
            <person name="Hawkins G.M."/>
            <person name="Smith B.W."/>
            <person name="Biswas T."/>
            <person name="Hoover T.R."/>
            <person name="Saunders E."/>
            <person name="Han C.S."/>
            <person name="Tsodikov O.V."/>
            <person name="Shimkets L.J."/>
        </authorList>
    </citation>
    <scope>NUCLEOTIDE SEQUENCE [LARGE SCALE GENOMIC DNA]</scope>
    <source>
        <strain evidence="2">ATCC BAA-149 / DSM 14245 / SRS30216</strain>
    </source>
</reference>
<dbReference type="KEGG" id="kra:Krad_2376"/>
<sequence length="190" mass="20001">MDFRTPRLLDLATVSEQSILGCFHAAANSHLRQAAAAADDTFRPLATPAPAGLRAVYAARTSYADALGVRAPNAATTYFTASQRTRASHGYFTTTITAPADDVAATWRHPEVSGAPGGGVSHFFGYARADVAVVLVRTPDGIEHYAPATGGIWWTPALLDEASEWAVKDSSWRAVAADGALLAHGSGYDQ</sequence>
<dbReference type="Proteomes" id="UP000001116">
    <property type="component" value="Chromosome"/>
</dbReference>
<gene>
    <name evidence="1" type="ordered locus">Krad_2376</name>
</gene>
<dbReference type="RefSeq" id="WP_012087927.1">
    <property type="nucleotide sequence ID" value="NC_009664.2"/>
</dbReference>
<proteinExistence type="predicted"/>
<dbReference type="EMBL" id="CP000750">
    <property type="protein sequence ID" value="ABS03856.1"/>
    <property type="molecule type" value="Genomic_DNA"/>
</dbReference>
<organism evidence="1 2">
    <name type="scientific">Kineococcus radiotolerans (strain ATCC BAA-149 / DSM 14245 / SRS30216)</name>
    <dbReference type="NCBI Taxonomy" id="266940"/>
    <lineage>
        <taxon>Bacteria</taxon>
        <taxon>Bacillati</taxon>
        <taxon>Actinomycetota</taxon>
        <taxon>Actinomycetes</taxon>
        <taxon>Kineosporiales</taxon>
        <taxon>Kineosporiaceae</taxon>
        <taxon>Kineococcus</taxon>
    </lineage>
</organism>
<evidence type="ECO:0000313" key="1">
    <source>
        <dbReference type="EMBL" id="ABS03856.1"/>
    </source>
</evidence>
<protein>
    <submittedName>
        <fullName evidence="1">Uncharacterized protein</fullName>
    </submittedName>
</protein>
<evidence type="ECO:0000313" key="2">
    <source>
        <dbReference type="Proteomes" id="UP000001116"/>
    </source>
</evidence>
<dbReference type="AlphaFoldDB" id="A6WAL7"/>
<dbReference type="HOGENOM" id="CLU_1445893_0_0_11"/>
<dbReference type="OrthoDB" id="5224772at2"/>
<name>A6WAL7_KINRD</name>
<accession>A6WAL7</accession>
<keyword evidence="2" id="KW-1185">Reference proteome</keyword>